<gene>
    <name evidence="15" type="ORF">NP493_178g03030</name>
</gene>
<comment type="function">
    <text evidence="9">Probable molecular chaperone assisting protein biosynthesis and transport in the endoplasmic reticulum. Required for the proper biosynthesis and transport of pulmonary surfactant-associated protein A/SP-A, pulmonary surfactant-associated protein D/SP-D and the lipid transporter ABCA3. By regulating both the proper expression and the degradation through the endoplasmic reticulum-associated protein degradation pathway of these proteins plays a crucial role in pulmonary surfactant homeostasis. Has an anti-fibrotic activity by negatively regulating the secretion of type I and type III collagens. This calcium-binding protein also transiently associates with immature PCSK6 and regulates its secretion.</text>
</comment>
<dbReference type="Proteomes" id="UP001209878">
    <property type="component" value="Unassembled WGS sequence"/>
</dbReference>
<dbReference type="GO" id="GO:0015031">
    <property type="term" value="P:protein transport"/>
    <property type="evidence" value="ECO:0007669"/>
    <property type="project" value="UniProtKB-ARBA"/>
</dbReference>
<dbReference type="FunFam" id="1.10.238.10:FF:000104">
    <property type="entry name" value="calumenin isoform X1"/>
    <property type="match status" value="1"/>
</dbReference>
<feature type="compositionally biased region" description="Basic and acidic residues" evidence="12">
    <location>
        <begin position="22"/>
        <end position="40"/>
    </location>
</feature>
<feature type="domain" description="EF-hand" evidence="14">
    <location>
        <begin position="64"/>
        <end position="99"/>
    </location>
</feature>
<keyword evidence="2" id="KW-0479">Metal-binding</keyword>
<dbReference type="GO" id="GO:0005788">
    <property type="term" value="C:endoplasmic reticulum lumen"/>
    <property type="evidence" value="ECO:0007669"/>
    <property type="project" value="UniProtKB-SubCell"/>
</dbReference>
<evidence type="ECO:0000256" key="11">
    <source>
        <dbReference type="ARBA" id="ARBA00072696"/>
    </source>
</evidence>
<feature type="domain" description="EF-hand" evidence="14">
    <location>
        <begin position="143"/>
        <end position="178"/>
    </location>
</feature>
<dbReference type="Pfam" id="PF13499">
    <property type="entry name" value="EF-hand_7"/>
    <property type="match status" value="3"/>
</dbReference>
<organism evidence="15 16">
    <name type="scientific">Ridgeia piscesae</name>
    <name type="common">Tubeworm</name>
    <dbReference type="NCBI Taxonomy" id="27915"/>
    <lineage>
        <taxon>Eukaryota</taxon>
        <taxon>Metazoa</taxon>
        <taxon>Spiralia</taxon>
        <taxon>Lophotrochozoa</taxon>
        <taxon>Annelida</taxon>
        <taxon>Polychaeta</taxon>
        <taxon>Sedentaria</taxon>
        <taxon>Canalipalpata</taxon>
        <taxon>Sabellida</taxon>
        <taxon>Siboglinidae</taxon>
        <taxon>Ridgeia</taxon>
    </lineage>
</organism>
<dbReference type="Gene3D" id="1.10.238.10">
    <property type="entry name" value="EF-hand"/>
    <property type="match status" value="3"/>
</dbReference>
<feature type="region of interest" description="Disordered" evidence="12">
    <location>
        <begin position="21"/>
        <end position="40"/>
    </location>
</feature>
<dbReference type="PANTHER" id="PTHR10827">
    <property type="entry name" value="RETICULOCALBIN"/>
    <property type="match status" value="1"/>
</dbReference>
<accession>A0AAD9UF68</accession>
<evidence type="ECO:0000256" key="7">
    <source>
        <dbReference type="ARBA" id="ARBA00023180"/>
    </source>
</evidence>
<dbReference type="InterPro" id="IPR011992">
    <property type="entry name" value="EF-hand-dom_pair"/>
</dbReference>
<comment type="subunit">
    <text evidence="10">Interacts with PCSK6 (immature form including the propeptide); probably involved in the maturation and the secretion of PCSK6.</text>
</comment>
<dbReference type="SUPFAM" id="SSF47473">
    <property type="entry name" value="EF-hand"/>
    <property type="match status" value="2"/>
</dbReference>
<dbReference type="SMART" id="SM00054">
    <property type="entry name" value="EFh"/>
    <property type="match status" value="6"/>
</dbReference>
<evidence type="ECO:0000256" key="1">
    <source>
        <dbReference type="ARBA" id="ARBA00004319"/>
    </source>
</evidence>
<dbReference type="GO" id="GO:0005509">
    <property type="term" value="F:calcium ion binding"/>
    <property type="evidence" value="ECO:0007669"/>
    <property type="project" value="InterPro"/>
</dbReference>
<dbReference type="PROSITE" id="PS50222">
    <property type="entry name" value="EF_HAND_2"/>
    <property type="match status" value="5"/>
</dbReference>
<keyword evidence="16" id="KW-1185">Reference proteome</keyword>
<evidence type="ECO:0000256" key="5">
    <source>
        <dbReference type="ARBA" id="ARBA00022824"/>
    </source>
</evidence>
<evidence type="ECO:0000256" key="10">
    <source>
        <dbReference type="ARBA" id="ARBA00063143"/>
    </source>
</evidence>
<dbReference type="InterPro" id="IPR018247">
    <property type="entry name" value="EF_Hand_1_Ca_BS"/>
</dbReference>
<keyword evidence="8" id="KW-0143">Chaperone</keyword>
<comment type="caution">
    <text evidence="15">The sequence shown here is derived from an EMBL/GenBank/DDBJ whole genome shotgun (WGS) entry which is preliminary data.</text>
</comment>
<evidence type="ECO:0000256" key="8">
    <source>
        <dbReference type="ARBA" id="ARBA00023186"/>
    </source>
</evidence>
<evidence type="ECO:0000256" key="3">
    <source>
        <dbReference type="ARBA" id="ARBA00022729"/>
    </source>
</evidence>
<evidence type="ECO:0000313" key="15">
    <source>
        <dbReference type="EMBL" id="KAK2187070.1"/>
    </source>
</evidence>
<evidence type="ECO:0000256" key="13">
    <source>
        <dbReference type="SAM" id="SignalP"/>
    </source>
</evidence>
<evidence type="ECO:0000256" key="6">
    <source>
        <dbReference type="ARBA" id="ARBA00022837"/>
    </source>
</evidence>
<keyword evidence="3 13" id="KW-0732">Signal</keyword>
<evidence type="ECO:0000259" key="14">
    <source>
        <dbReference type="PROSITE" id="PS50222"/>
    </source>
</evidence>
<evidence type="ECO:0000256" key="9">
    <source>
        <dbReference type="ARBA" id="ARBA00056975"/>
    </source>
</evidence>
<keyword evidence="4" id="KW-0677">Repeat</keyword>
<evidence type="ECO:0000256" key="12">
    <source>
        <dbReference type="SAM" id="MobiDB-lite"/>
    </source>
</evidence>
<evidence type="ECO:0000313" key="16">
    <source>
        <dbReference type="Proteomes" id="UP001209878"/>
    </source>
</evidence>
<proteinExistence type="predicted"/>
<dbReference type="EMBL" id="JAODUO010000179">
    <property type="protein sequence ID" value="KAK2187070.1"/>
    <property type="molecule type" value="Genomic_DNA"/>
</dbReference>
<protein>
    <recommendedName>
        <fullName evidence="11">Reticulocalbin-3</fullName>
    </recommendedName>
</protein>
<feature type="chain" id="PRO_5041986597" description="Reticulocalbin-3" evidence="13">
    <location>
        <begin position="22"/>
        <end position="295"/>
    </location>
</feature>
<feature type="domain" description="EF-hand" evidence="14">
    <location>
        <begin position="100"/>
        <end position="135"/>
    </location>
</feature>
<dbReference type="PROSITE" id="PS00018">
    <property type="entry name" value="EF_HAND_1"/>
    <property type="match status" value="4"/>
</dbReference>
<dbReference type="PANTHER" id="PTHR10827:SF95">
    <property type="entry name" value="LD34388P"/>
    <property type="match status" value="1"/>
</dbReference>
<dbReference type="InterPro" id="IPR002048">
    <property type="entry name" value="EF_hand_dom"/>
</dbReference>
<name>A0AAD9UF68_RIDPI</name>
<comment type="subcellular location">
    <subcellularLocation>
        <location evidence="1">Endoplasmic reticulum lumen</location>
    </subcellularLocation>
</comment>
<sequence length="295" mass="33294">MKGSGLLALLLVGLAGDLASGTEKKEHGSPHTDKDGGHDEAHDAEAILGSQAAANEFSKLTPEEAKQQLTDIVKKIDTNKDTFVSKEELTAWILKSFIVLDFEEAAKSLKDYDANKDGKITWKEYVKRMESTENDTKSDSYKTMMKEDKNKFTVADVNKDGALTMKEYAAFMHPYDFEHMHDLELDTSMSSIDKNKDGKVSLKEFVGEGFEKDEEANKDHFDKFDKNKDGFLDREEIRPWILPENDDEARNEADHLISQTDHNRDGKMSMEEILEKVTVWGGSAATTYKGNHDEL</sequence>
<evidence type="ECO:0000256" key="2">
    <source>
        <dbReference type="ARBA" id="ARBA00022723"/>
    </source>
</evidence>
<evidence type="ECO:0000256" key="4">
    <source>
        <dbReference type="ARBA" id="ARBA00022737"/>
    </source>
</evidence>
<reference evidence="15" key="1">
    <citation type="journal article" date="2023" name="Mol. Biol. Evol.">
        <title>Third-Generation Sequencing Reveals the Adaptive Role of the Epigenome in Three Deep-Sea Polychaetes.</title>
        <authorList>
            <person name="Perez M."/>
            <person name="Aroh O."/>
            <person name="Sun Y."/>
            <person name="Lan Y."/>
            <person name="Juniper S.K."/>
            <person name="Young C.R."/>
            <person name="Angers B."/>
            <person name="Qian P.Y."/>
        </authorList>
    </citation>
    <scope>NUCLEOTIDE SEQUENCE</scope>
    <source>
        <strain evidence="15">R07B-5</strain>
    </source>
</reference>
<keyword evidence="6" id="KW-0106">Calcium</keyword>
<dbReference type="AlphaFoldDB" id="A0AAD9UF68"/>
<keyword evidence="7" id="KW-0325">Glycoprotein</keyword>
<keyword evidence="5" id="KW-0256">Endoplasmic reticulum</keyword>
<feature type="domain" description="EF-hand" evidence="14">
    <location>
        <begin position="248"/>
        <end position="283"/>
    </location>
</feature>
<feature type="signal peptide" evidence="13">
    <location>
        <begin position="1"/>
        <end position="21"/>
    </location>
</feature>
<feature type="domain" description="EF-hand" evidence="14">
    <location>
        <begin position="212"/>
        <end position="247"/>
    </location>
</feature>